<dbReference type="InterPro" id="IPR017452">
    <property type="entry name" value="GPCR_Rhodpsn_7TM"/>
</dbReference>
<proteinExistence type="inferred from homology"/>
<keyword evidence="5 10" id="KW-0297">G-protein coupled receptor</keyword>
<dbReference type="InterPro" id="IPR000276">
    <property type="entry name" value="GPCR_Rhodpsn"/>
</dbReference>
<feature type="domain" description="G-protein coupled receptors family 1 profile" evidence="12">
    <location>
        <begin position="24"/>
        <end position="121"/>
    </location>
</feature>
<keyword evidence="4 11" id="KW-1133">Transmembrane helix</keyword>
<keyword evidence="13" id="KW-1185">Reference proteome</keyword>
<name>A0A1I7ZX67_9BILA</name>
<dbReference type="CDD" id="cd00637">
    <property type="entry name" value="7tm_classA_rhodopsin-like"/>
    <property type="match status" value="1"/>
</dbReference>
<organism evidence="13 14">
    <name type="scientific">Steinernema glaseri</name>
    <dbReference type="NCBI Taxonomy" id="37863"/>
    <lineage>
        <taxon>Eukaryota</taxon>
        <taxon>Metazoa</taxon>
        <taxon>Ecdysozoa</taxon>
        <taxon>Nematoda</taxon>
        <taxon>Chromadorea</taxon>
        <taxon>Rhabditida</taxon>
        <taxon>Tylenchina</taxon>
        <taxon>Panagrolaimomorpha</taxon>
        <taxon>Strongyloidoidea</taxon>
        <taxon>Steinernematidae</taxon>
        <taxon>Steinernema</taxon>
    </lineage>
</organism>
<keyword evidence="6 11" id="KW-0472">Membrane</keyword>
<dbReference type="PANTHER" id="PTHR24246">
    <property type="entry name" value="OLFACTORY RECEPTOR AND ADENOSINE RECEPTOR"/>
    <property type="match status" value="1"/>
</dbReference>
<evidence type="ECO:0000313" key="14">
    <source>
        <dbReference type="WBParaSite" id="L893_g305.t1"/>
    </source>
</evidence>
<evidence type="ECO:0000256" key="4">
    <source>
        <dbReference type="ARBA" id="ARBA00022989"/>
    </source>
</evidence>
<keyword evidence="3 10" id="KW-0812">Transmembrane</keyword>
<comment type="subcellular location">
    <subcellularLocation>
        <location evidence="1">Cell membrane</location>
        <topology evidence="1">Multi-pass membrane protein</topology>
    </subcellularLocation>
</comment>
<keyword evidence="7 10" id="KW-0675">Receptor</keyword>
<sequence length="246" mass="26937">MAELDSHIALSTLRLLITVVSVSGNSLILFVIFKSRRLRSSSPNLLLAQLAFADLVLGISAGTRGVSTMLFQRYGYTSYPAGLCLVLGSPTNLGIHLSQTTVLAIAVDRFLCIQCPAFYRRSDTVLYALTRFLLCATYSVVGVGVSYLGVSFDEDNRVPVCSTGAVMTPCFILPKKDKDTKIQKQPVPWNLKLKNADLSKQPLFEWMEVQRVHGTAWSLNKGRGAKVSPSLPALPAVLRSFFETFG</sequence>
<evidence type="ECO:0000256" key="7">
    <source>
        <dbReference type="ARBA" id="ARBA00023170"/>
    </source>
</evidence>
<accession>A0A1I7ZX67</accession>
<dbReference type="Pfam" id="PF10320">
    <property type="entry name" value="7TM_GPCR_Srsx"/>
    <property type="match status" value="1"/>
</dbReference>
<dbReference type="AlphaFoldDB" id="A0A1I7ZX67"/>
<evidence type="ECO:0000256" key="8">
    <source>
        <dbReference type="ARBA" id="ARBA00023180"/>
    </source>
</evidence>
<feature type="transmembrane region" description="Helical" evidence="11">
    <location>
        <begin position="45"/>
        <end position="63"/>
    </location>
</feature>
<dbReference type="PROSITE" id="PS50262">
    <property type="entry name" value="G_PROTEIN_RECEP_F1_2"/>
    <property type="match status" value="1"/>
</dbReference>
<evidence type="ECO:0000256" key="2">
    <source>
        <dbReference type="ARBA" id="ARBA00022475"/>
    </source>
</evidence>
<dbReference type="SUPFAM" id="SSF81321">
    <property type="entry name" value="Family A G protein-coupled receptor-like"/>
    <property type="match status" value="1"/>
</dbReference>
<keyword evidence="2" id="KW-1003">Cell membrane</keyword>
<dbReference type="SMART" id="SM01381">
    <property type="entry name" value="7TM_GPCR_Srsx"/>
    <property type="match status" value="1"/>
</dbReference>
<dbReference type="PRINTS" id="PR00237">
    <property type="entry name" value="GPCRRHODOPSN"/>
</dbReference>
<feature type="transmembrane region" description="Helical" evidence="11">
    <location>
        <begin position="12"/>
        <end position="33"/>
    </location>
</feature>
<evidence type="ECO:0000256" key="3">
    <source>
        <dbReference type="ARBA" id="ARBA00022692"/>
    </source>
</evidence>
<evidence type="ECO:0000256" key="5">
    <source>
        <dbReference type="ARBA" id="ARBA00023040"/>
    </source>
</evidence>
<dbReference type="GO" id="GO:0004930">
    <property type="term" value="F:G protein-coupled receptor activity"/>
    <property type="evidence" value="ECO:0007669"/>
    <property type="project" value="UniProtKB-KW"/>
</dbReference>
<dbReference type="Gene3D" id="1.20.1070.10">
    <property type="entry name" value="Rhodopsin 7-helix transmembrane proteins"/>
    <property type="match status" value="1"/>
</dbReference>
<dbReference type="PANTHER" id="PTHR24246:SF27">
    <property type="entry name" value="ADENOSINE RECEPTOR, ISOFORM A"/>
    <property type="match status" value="1"/>
</dbReference>
<keyword evidence="8" id="KW-0325">Glycoprotein</keyword>
<keyword evidence="9 10" id="KW-0807">Transducer</keyword>
<reference evidence="14" key="1">
    <citation type="submission" date="2016-11" db="UniProtKB">
        <authorList>
            <consortium name="WormBaseParasite"/>
        </authorList>
    </citation>
    <scope>IDENTIFICATION</scope>
</reference>
<feature type="transmembrane region" description="Helical" evidence="11">
    <location>
        <begin position="124"/>
        <end position="150"/>
    </location>
</feature>
<evidence type="ECO:0000256" key="11">
    <source>
        <dbReference type="SAM" id="Phobius"/>
    </source>
</evidence>
<evidence type="ECO:0000313" key="13">
    <source>
        <dbReference type="Proteomes" id="UP000095287"/>
    </source>
</evidence>
<dbReference type="PROSITE" id="PS00237">
    <property type="entry name" value="G_PROTEIN_RECEP_F1_1"/>
    <property type="match status" value="1"/>
</dbReference>
<comment type="similarity">
    <text evidence="10">Belongs to the G-protein coupled receptor 1 family.</text>
</comment>
<evidence type="ECO:0000256" key="9">
    <source>
        <dbReference type="ARBA" id="ARBA00023224"/>
    </source>
</evidence>
<evidence type="ECO:0000259" key="12">
    <source>
        <dbReference type="PROSITE" id="PS50262"/>
    </source>
</evidence>
<dbReference type="Proteomes" id="UP000095287">
    <property type="component" value="Unplaced"/>
</dbReference>
<dbReference type="InterPro" id="IPR019424">
    <property type="entry name" value="7TM_GPCR_Srsx"/>
</dbReference>
<dbReference type="GO" id="GO:0005886">
    <property type="term" value="C:plasma membrane"/>
    <property type="evidence" value="ECO:0007669"/>
    <property type="project" value="UniProtKB-SubCell"/>
</dbReference>
<protein>
    <submittedName>
        <fullName evidence="14">G_PROTEIN_RECEP_F1_2 domain-containing protein</fullName>
    </submittedName>
</protein>
<evidence type="ECO:0000256" key="10">
    <source>
        <dbReference type="RuleBase" id="RU000688"/>
    </source>
</evidence>
<dbReference type="WBParaSite" id="L893_g305.t1">
    <property type="protein sequence ID" value="L893_g305.t1"/>
    <property type="gene ID" value="L893_g305"/>
</dbReference>
<evidence type="ECO:0000256" key="6">
    <source>
        <dbReference type="ARBA" id="ARBA00023136"/>
    </source>
</evidence>
<evidence type="ECO:0000256" key="1">
    <source>
        <dbReference type="ARBA" id="ARBA00004651"/>
    </source>
</evidence>